<organism evidence="2 3">
    <name type="scientific">Paralvinella palmiformis</name>
    <dbReference type="NCBI Taxonomy" id="53620"/>
    <lineage>
        <taxon>Eukaryota</taxon>
        <taxon>Metazoa</taxon>
        <taxon>Spiralia</taxon>
        <taxon>Lophotrochozoa</taxon>
        <taxon>Annelida</taxon>
        <taxon>Polychaeta</taxon>
        <taxon>Sedentaria</taxon>
        <taxon>Canalipalpata</taxon>
        <taxon>Terebellida</taxon>
        <taxon>Terebelliformia</taxon>
        <taxon>Alvinellidae</taxon>
        <taxon>Paralvinella</taxon>
    </lineage>
</organism>
<keyword evidence="1" id="KW-0472">Membrane</keyword>
<evidence type="ECO:0000256" key="1">
    <source>
        <dbReference type="SAM" id="Phobius"/>
    </source>
</evidence>
<name>A0AAD9JIJ0_9ANNE</name>
<proteinExistence type="predicted"/>
<dbReference type="EMBL" id="JAODUP010000283">
    <property type="protein sequence ID" value="KAK2153858.1"/>
    <property type="molecule type" value="Genomic_DNA"/>
</dbReference>
<keyword evidence="3" id="KW-1185">Reference proteome</keyword>
<sequence length="134" mass="15440">DYELAIINAVSSTFEPHIKSHGCFFHLTQNTGRKIQSLGSVHPYRENDAVKHFCGMLNALAFLTMGGVFMLYIIYYIYIYIYIYIYMSVSPYPATNTIRRLSSTHQDTSIASNICSRTLECASHQTKERIRRLE</sequence>
<keyword evidence="1" id="KW-0812">Transmembrane</keyword>
<feature type="transmembrane region" description="Helical" evidence="1">
    <location>
        <begin position="60"/>
        <end position="85"/>
    </location>
</feature>
<evidence type="ECO:0000313" key="3">
    <source>
        <dbReference type="Proteomes" id="UP001208570"/>
    </source>
</evidence>
<evidence type="ECO:0008006" key="4">
    <source>
        <dbReference type="Google" id="ProtNLM"/>
    </source>
</evidence>
<protein>
    <recommendedName>
        <fullName evidence="4">MULE transposase domain-containing protein</fullName>
    </recommendedName>
</protein>
<comment type="caution">
    <text evidence="2">The sequence shown here is derived from an EMBL/GenBank/DDBJ whole genome shotgun (WGS) entry which is preliminary data.</text>
</comment>
<feature type="non-terminal residue" evidence="2">
    <location>
        <position position="1"/>
    </location>
</feature>
<evidence type="ECO:0000313" key="2">
    <source>
        <dbReference type="EMBL" id="KAK2153858.1"/>
    </source>
</evidence>
<dbReference type="AlphaFoldDB" id="A0AAD9JIJ0"/>
<dbReference type="Proteomes" id="UP001208570">
    <property type="component" value="Unassembled WGS sequence"/>
</dbReference>
<gene>
    <name evidence="2" type="ORF">LSH36_283g03018</name>
</gene>
<reference evidence="2" key="1">
    <citation type="journal article" date="2023" name="Mol. Biol. Evol.">
        <title>Third-Generation Sequencing Reveals the Adaptive Role of the Epigenome in Three Deep-Sea Polychaetes.</title>
        <authorList>
            <person name="Perez M."/>
            <person name="Aroh O."/>
            <person name="Sun Y."/>
            <person name="Lan Y."/>
            <person name="Juniper S.K."/>
            <person name="Young C.R."/>
            <person name="Angers B."/>
            <person name="Qian P.Y."/>
        </authorList>
    </citation>
    <scope>NUCLEOTIDE SEQUENCE</scope>
    <source>
        <strain evidence="2">P08H-3</strain>
    </source>
</reference>
<keyword evidence="1" id="KW-1133">Transmembrane helix</keyword>
<accession>A0AAD9JIJ0</accession>